<dbReference type="InterPro" id="IPR017853">
    <property type="entry name" value="GH"/>
</dbReference>
<evidence type="ECO:0000313" key="2">
    <source>
        <dbReference type="Proteomes" id="UP000318050"/>
    </source>
</evidence>
<protein>
    <submittedName>
        <fullName evidence="1">Beta-glucosidase/6-phospho-beta-glucosidase/beta-galactosidase</fullName>
    </submittedName>
</protein>
<dbReference type="Gene3D" id="3.20.20.80">
    <property type="entry name" value="Glycosidases"/>
    <property type="match status" value="1"/>
</dbReference>
<name>A0A560IYB1_9PROT</name>
<organism evidence="1 2">
    <name type="scientific">Nitrospirillum amazonense</name>
    <dbReference type="NCBI Taxonomy" id="28077"/>
    <lineage>
        <taxon>Bacteria</taxon>
        <taxon>Pseudomonadati</taxon>
        <taxon>Pseudomonadota</taxon>
        <taxon>Alphaproteobacteria</taxon>
        <taxon>Rhodospirillales</taxon>
        <taxon>Azospirillaceae</taxon>
        <taxon>Nitrospirillum</taxon>
    </lineage>
</organism>
<reference evidence="1 2" key="1">
    <citation type="submission" date="2019-06" db="EMBL/GenBank/DDBJ databases">
        <title>Genomic Encyclopedia of Type Strains, Phase IV (KMG-V): Genome sequencing to study the core and pangenomes of soil and plant-associated prokaryotes.</title>
        <authorList>
            <person name="Whitman W."/>
        </authorList>
    </citation>
    <scope>NUCLEOTIDE SEQUENCE [LARGE SCALE GENOMIC DNA]</scope>
    <source>
        <strain evidence="1 2">BR 11140</strain>
    </source>
</reference>
<gene>
    <name evidence="1" type="ORF">FBZ92_102176</name>
</gene>
<dbReference type="AlphaFoldDB" id="A0A560IYB1"/>
<comment type="caution">
    <text evidence="1">The sequence shown here is derived from an EMBL/GenBank/DDBJ whole genome shotgun (WGS) entry which is preliminary data.</text>
</comment>
<evidence type="ECO:0000313" key="1">
    <source>
        <dbReference type="EMBL" id="TWB63998.1"/>
    </source>
</evidence>
<dbReference type="Proteomes" id="UP000318050">
    <property type="component" value="Unassembled WGS sequence"/>
</dbReference>
<sequence length="399" mass="44194">MDVQDGDDLFRSFFLGGFECSTHRRLDGRRLDILAATGHDRHAEANYRLLAAAGIRAVRDGIRWHRIEVGPGWYDWSSVLPQLRAARAAGIQVIWDLCHYGWPDDLDIWSPAFVDRFAGFAAAAARLIRAESDAIPFFCPINEISFLAWAGGDEGYMNPFARGEGERLKVQLVRAAIAAVDAIRAVDLRARFVYAEPAIHVTAGAPLAEEHEAAERRRLSQFQTYDMLSGREEPGLGGAPAYLDIVGVNFYPHNQWYQGGSTIPLGHHGYRPLHQILAEFHARYGRPLLIAETGAEGSARPSWLHYVCAEVRQARACGVPVRGICLYPVLDYPGWDDERPCEVGLLTAWDPAGTGRIHQPLMDELTVQRHLMDLEGGRERAFVPAVAMGRALAGGVRHG</sequence>
<proteinExistence type="predicted"/>
<accession>A0A560IYB1</accession>
<dbReference type="SUPFAM" id="SSF51445">
    <property type="entry name" value="(Trans)glycosidases"/>
    <property type="match status" value="1"/>
</dbReference>
<dbReference type="EMBL" id="VITT01000002">
    <property type="protein sequence ID" value="TWB63998.1"/>
    <property type="molecule type" value="Genomic_DNA"/>
</dbReference>
<dbReference type="OrthoDB" id="9816564at2"/>